<feature type="domain" description="Peptidase M20 dimerisation" evidence="2">
    <location>
        <begin position="185"/>
        <end position="284"/>
    </location>
</feature>
<sequence>MTTPRLSNTDIDELTAWRRALHRHPELSGEEVETARRVATMLAATGPERLVTGLGGTGVAALYEGVEPGPRVLLRCELDALPIQETSGAAHASELPGKGHLCGHDGHMTMLAAMARLLGRQRPPRGSVVLLFQPAEEDGAGAARVLADPGFEPLRPDYAFAIHNMPGMRLGHVAVNAGPGACASRGMRIRLTGRTAHASQPERGVSPMPAMAALMPALTALGSGGAETGGNFALATVTHARMGEPAFGIAPGEAEIFVTLRALSDPRMDRLVTEAETLVATEAAAHGLAVEIGYEDVFLTTSTDAEAAVIVTRALDRIGRPHGPEPLPMRASEDFGRFGAEAVLGFLLLGSGEDHPALHNPDFDFPDDLIPIGATIFSAIVEEILGTP</sequence>
<evidence type="ECO:0000313" key="4">
    <source>
        <dbReference type="Proteomes" id="UP001243757"/>
    </source>
</evidence>
<dbReference type="SUPFAM" id="SSF53187">
    <property type="entry name" value="Zn-dependent exopeptidases"/>
    <property type="match status" value="1"/>
</dbReference>
<dbReference type="InterPro" id="IPR002933">
    <property type="entry name" value="Peptidase_M20"/>
</dbReference>
<dbReference type="PIRSF" id="PIRSF005962">
    <property type="entry name" value="Pept_M20D_amidohydro"/>
    <property type="match status" value="1"/>
</dbReference>
<dbReference type="Gene3D" id="3.40.630.10">
    <property type="entry name" value="Zn peptidases"/>
    <property type="match status" value="1"/>
</dbReference>
<dbReference type="SUPFAM" id="SSF55031">
    <property type="entry name" value="Bacterial exopeptidase dimerisation domain"/>
    <property type="match status" value="1"/>
</dbReference>
<protein>
    <submittedName>
        <fullName evidence="3">Amidohydrolase</fullName>
    </submittedName>
</protein>
<dbReference type="InterPro" id="IPR036264">
    <property type="entry name" value="Bact_exopeptidase_dim_dom"/>
</dbReference>
<dbReference type="Proteomes" id="UP001243757">
    <property type="component" value="Unassembled WGS sequence"/>
</dbReference>
<evidence type="ECO:0000256" key="1">
    <source>
        <dbReference type="ARBA" id="ARBA00022801"/>
    </source>
</evidence>
<dbReference type="PANTHER" id="PTHR11014">
    <property type="entry name" value="PEPTIDASE M20 FAMILY MEMBER"/>
    <property type="match status" value="1"/>
</dbReference>
<dbReference type="Pfam" id="PF01546">
    <property type="entry name" value="Peptidase_M20"/>
    <property type="match status" value="1"/>
</dbReference>
<dbReference type="RefSeq" id="WP_284482622.1">
    <property type="nucleotide sequence ID" value="NZ_JASNJD010000019.1"/>
</dbReference>
<proteinExistence type="predicted"/>
<keyword evidence="1" id="KW-0378">Hydrolase</keyword>
<dbReference type="PANTHER" id="PTHR11014:SF169">
    <property type="entry name" value="CLAN MH, FAMILY M20, PEPTIDASE T-LIKE METALLOPEPTIDASE"/>
    <property type="match status" value="1"/>
</dbReference>
<evidence type="ECO:0000313" key="3">
    <source>
        <dbReference type="EMBL" id="MDK3019850.1"/>
    </source>
</evidence>
<dbReference type="InterPro" id="IPR017439">
    <property type="entry name" value="Amidohydrolase"/>
</dbReference>
<dbReference type="InterPro" id="IPR011650">
    <property type="entry name" value="Peptidase_M20_dimer"/>
</dbReference>
<accession>A0ABT7F5R8</accession>
<dbReference type="Pfam" id="PF07687">
    <property type="entry name" value="M20_dimer"/>
    <property type="match status" value="1"/>
</dbReference>
<dbReference type="Gene3D" id="3.30.70.360">
    <property type="match status" value="1"/>
</dbReference>
<gene>
    <name evidence="3" type="ORF">QO033_19390</name>
</gene>
<name>A0ABT7F5R8_9RHOB</name>
<dbReference type="EMBL" id="JASNJD010000019">
    <property type="protein sequence ID" value="MDK3019850.1"/>
    <property type="molecule type" value="Genomic_DNA"/>
</dbReference>
<reference evidence="3 4" key="1">
    <citation type="submission" date="2023-05" db="EMBL/GenBank/DDBJ databases">
        <title>Pseudodonghicola sp. nov.</title>
        <authorList>
            <person name="Huang J."/>
        </authorList>
    </citation>
    <scope>NUCLEOTIDE SEQUENCE [LARGE SCALE GENOMIC DNA]</scope>
    <source>
        <strain evidence="3 4">IC7</strain>
    </source>
</reference>
<organism evidence="3 4">
    <name type="scientific">Pseudodonghicola flavimaris</name>
    <dbReference type="NCBI Taxonomy" id="3050036"/>
    <lineage>
        <taxon>Bacteria</taxon>
        <taxon>Pseudomonadati</taxon>
        <taxon>Pseudomonadota</taxon>
        <taxon>Alphaproteobacteria</taxon>
        <taxon>Rhodobacterales</taxon>
        <taxon>Paracoccaceae</taxon>
        <taxon>Pseudodonghicola</taxon>
    </lineage>
</organism>
<comment type="caution">
    <text evidence="3">The sequence shown here is derived from an EMBL/GenBank/DDBJ whole genome shotgun (WGS) entry which is preliminary data.</text>
</comment>
<dbReference type="NCBIfam" id="TIGR01891">
    <property type="entry name" value="amidohydrolases"/>
    <property type="match status" value="1"/>
</dbReference>
<keyword evidence="4" id="KW-1185">Reference proteome</keyword>
<evidence type="ECO:0000259" key="2">
    <source>
        <dbReference type="Pfam" id="PF07687"/>
    </source>
</evidence>